<protein>
    <submittedName>
        <fullName evidence="3">Uncharacterized protein</fullName>
    </submittedName>
</protein>
<proteinExistence type="predicted"/>
<dbReference type="OrthoDB" id="5178481at2"/>
<evidence type="ECO:0000313" key="3">
    <source>
        <dbReference type="EMBL" id="AQP51870.1"/>
    </source>
</evidence>
<dbReference type="RefSeq" id="WP_077351566.1">
    <property type="nucleotide sequence ID" value="NZ_CP019607.1"/>
</dbReference>
<gene>
    <name evidence="3" type="ORF">BW733_14585</name>
</gene>
<feature type="region of interest" description="Disordered" evidence="1">
    <location>
        <begin position="11"/>
        <end position="30"/>
    </location>
</feature>
<keyword evidence="2" id="KW-0812">Transmembrane</keyword>
<evidence type="ECO:0000256" key="2">
    <source>
        <dbReference type="SAM" id="Phobius"/>
    </source>
</evidence>
<sequence length="323" mass="34119">MNEEDRVRALLERGVPEPPTPDQWASGAQRRARRSRLAGIAIALVAISAGVGVISQINPAPQQLVASPAPTSVPSNSSPADDLVVGESQLIEQPNGDVTFCVGLVYQMLPPSCKGVTVKGEFSWDMVDHQEANGIRYTDKAYRLIGRLDPVSAEGTLTIVEPPEAAAPAPSDERDMAAICSDPTRNADPATGSAQNWNELTEVAATLPVVSLWTSDGGSLVNVLVRGDSDSAYKALRSVWGGPLCVGDSDKSTLSERETALERVAAALPGDQYLSGSADAGDFHDPALLVEVVRLDPELRSQIESAAGDVNVIVKAMFTDYTS</sequence>
<feature type="transmembrane region" description="Helical" evidence="2">
    <location>
        <begin position="37"/>
        <end position="57"/>
    </location>
</feature>
<dbReference type="KEGG" id="tfa:BW733_14585"/>
<keyword evidence="4" id="KW-1185">Reference proteome</keyword>
<keyword evidence="2" id="KW-0472">Membrane</keyword>
<evidence type="ECO:0000256" key="1">
    <source>
        <dbReference type="SAM" id="MobiDB-lite"/>
    </source>
</evidence>
<dbReference type="AlphaFoldDB" id="A0A1Q2D0B8"/>
<dbReference type="Proteomes" id="UP000188235">
    <property type="component" value="Chromosome"/>
</dbReference>
<name>A0A1Q2D0B8_9ACTN</name>
<dbReference type="EMBL" id="CP019607">
    <property type="protein sequence ID" value="AQP51870.1"/>
    <property type="molecule type" value="Genomic_DNA"/>
</dbReference>
<organism evidence="3 4">
    <name type="scientific">Tessaracoccus flavescens</name>
    <dbReference type="NCBI Taxonomy" id="399497"/>
    <lineage>
        <taxon>Bacteria</taxon>
        <taxon>Bacillati</taxon>
        <taxon>Actinomycetota</taxon>
        <taxon>Actinomycetes</taxon>
        <taxon>Propionibacteriales</taxon>
        <taxon>Propionibacteriaceae</taxon>
        <taxon>Tessaracoccus</taxon>
    </lineage>
</organism>
<accession>A0A1Q2D0B8</accession>
<dbReference type="STRING" id="399497.BW733_14585"/>
<evidence type="ECO:0000313" key="4">
    <source>
        <dbReference type="Proteomes" id="UP000188235"/>
    </source>
</evidence>
<keyword evidence="2" id="KW-1133">Transmembrane helix</keyword>
<reference evidence="3 4" key="1">
    <citation type="journal article" date="2008" name="Int. J. Syst. Evol. Microbiol.">
        <title>Tessaracoccus flavescens sp. nov., isolated from marine sediment.</title>
        <authorList>
            <person name="Lee D.W."/>
            <person name="Lee S.D."/>
        </authorList>
    </citation>
    <scope>NUCLEOTIDE SEQUENCE [LARGE SCALE GENOMIC DNA]</scope>
    <source>
        <strain evidence="3 4">SST-39T</strain>
    </source>
</reference>